<feature type="transmembrane region" description="Helical" evidence="1">
    <location>
        <begin position="341"/>
        <end position="362"/>
    </location>
</feature>
<dbReference type="EMBL" id="JGYW01000003">
    <property type="protein sequence ID" value="KFI59371.1"/>
    <property type="molecule type" value="Genomic_DNA"/>
</dbReference>
<sequence>MTAQLPRPRLDDGPRWWNNGLPRWLMVAALALQFLLVGFLVWLSFGSTVAFKRFDAERCHGAMICRAGSEERFHVFQGAPSFTFYTMLVVLLGVCIAAGTLLKRVPGRIVVAALLVYMTVAQIVWVASLSLYNYGYNDSLSLMSIANGINGLNGMPLNPSQMGSFAADACSGPHPMDYCDVGVPSSYRYLHMYPFQSGPALWFALVFQIFGANNIWGIQLCNAVFGTLIAGCLWYLAKRLGLGNFGTAICALLVAGFLPMTFISAFVYTNMVGFGLVLAGICVVVRSLDVARAWVSALVMFAGFTLCSLGIMFKSTYVIVVLAAIIAIVLAALCNKRYWQIPWGAGLGAVGYKLSSLLPLAYVQHVSGQTYGKGMPMTSWVMLGLSQDKRYPEREGWWTGAAIQIYDKADGDYGLQQQLIKQWLVQRTQELQGNPSQAWDFFHTKLIGEWSDPTFESLYYSGLGDSTSQFTGTLARLVAISPDSLAFQYMNVFQSMLYLTAFIGVIAIIVKLVRQRHEALDAAFVFTATTLSAGFIGGFLCYLLWEAKSVYTLPFFLLLIPLAAYGTVQIARGLALAYQTVRQRFANARTSTSASASTDASASANA</sequence>
<evidence type="ECO:0000313" key="3">
    <source>
        <dbReference type="Proteomes" id="UP000029074"/>
    </source>
</evidence>
<keyword evidence="1" id="KW-1133">Transmembrane helix</keyword>
<feature type="transmembrane region" description="Helical" evidence="1">
    <location>
        <begin position="215"/>
        <end position="235"/>
    </location>
</feature>
<feature type="transmembrane region" description="Helical" evidence="1">
    <location>
        <begin position="293"/>
        <end position="311"/>
    </location>
</feature>
<dbReference type="AlphaFoldDB" id="A0A087AKS1"/>
<gene>
    <name evidence="2" type="ORF">BGLCM_0481</name>
</gene>
<protein>
    <submittedName>
        <fullName evidence="2">Membrane protein</fullName>
    </submittedName>
</protein>
<dbReference type="OrthoDB" id="1998185at2"/>
<comment type="caution">
    <text evidence="2">The sequence shown here is derived from an EMBL/GenBank/DDBJ whole genome shotgun (WGS) entry which is preliminary data.</text>
</comment>
<feature type="transmembrane region" description="Helical" evidence="1">
    <location>
        <begin position="109"/>
        <end position="132"/>
    </location>
</feature>
<feature type="transmembrane region" description="Helical" evidence="1">
    <location>
        <begin position="242"/>
        <end position="260"/>
    </location>
</feature>
<keyword evidence="3" id="KW-1185">Reference proteome</keyword>
<proteinExistence type="predicted"/>
<dbReference type="Proteomes" id="UP000029074">
    <property type="component" value="Unassembled WGS sequence"/>
</dbReference>
<organism evidence="2 3">
    <name type="scientific">Bifidobacterium gallicum DSM 20093 = LMG 11596</name>
    <dbReference type="NCBI Taxonomy" id="561180"/>
    <lineage>
        <taxon>Bacteria</taxon>
        <taxon>Bacillati</taxon>
        <taxon>Actinomycetota</taxon>
        <taxon>Actinomycetes</taxon>
        <taxon>Bifidobacteriales</taxon>
        <taxon>Bifidobacteriaceae</taxon>
        <taxon>Bifidobacterium</taxon>
    </lineage>
</organism>
<feature type="transmembrane region" description="Helical" evidence="1">
    <location>
        <begin position="317"/>
        <end position="334"/>
    </location>
</feature>
<reference evidence="2 3" key="1">
    <citation type="submission" date="2014-03" db="EMBL/GenBank/DDBJ databases">
        <title>Genomics of Bifidobacteria.</title>
        <authorList>
            <person name="Ventura M."/>
            <person name="Milani C."/>
            <person name="Lugli G.A."/>
        </authorList>
    </citation>
    <scope>NUCLEOTIDE SEQUENCE [LARGE SCALE GENOMIC DNA]</scope>
    <source>
        <strain evidence="2 3">LMG 11596</strain>
    </source>
</reference>
<feature type="transmembrane region" description="Helical" evidence="1">
    <location>
        <begin position="551"/>
        <end position="575"/>
    </location>
</feature>
<accession>A0A087AKS1</accession>
<feature type="transmembrane region" description="Helical" evidence="1">
    <location>
        <begin position="82"/>
        <end position="102"/>
    </location>
</feature>
<feature type="transmembrane region" description="Helical" evidence="1">
    <location>
        <begin position="522"/>
        <end position="545"/>
    </location>
</feature>
<feature type="transmembrane region" description="Helical" evidence="1">
    <location>
        <begin position="492"/>
        <end position="510"/>
    </location>
</feature>
<name>A0A087AKS1_9BIFI</name>
<evidence type="ECO:0000256" key="1">
    <source>
        <dbReference type="SAM" id="Phobius"/>
    </source>
</evidence>
<evidence type="ECO:0000313" key="2">
    <source>
        <dbReference type="EMBL" id="KFI59371.1"/>
    </source>
</evidence>
<dbReference type="RefSeq" id="WP_052295125.1">
    <property type="nucleotide sequence ID" value="NZ_ABXB03000003.1"/>
</dbReference>
<keyword evidence="1" id="KW-0812">Transmembrane</keyword>
<feature type="transmembrane region" description="Helical" evidence="1">
    <location>
        <begin position="24"/>
        <end position="45"/>
    </location>
</feature>
<feature type="transmembrane region" description="Helical" evidence="1">
    <location>
        <begin position="266"/>
        <end position="286"/>
    </location>
</feature>
<keyword evidence="1" id="KW-0472">Membrane</keyword>